<feature type="region of interest" description="Disordered" evidence="3">
    <location>
        <begin position="104"/>
        <end position="152"/>
    </location>
</feature>
<dbReference type="GO" id="GO:0005758">
    <property type="term" value="C:mitochondrial intermembrane space"/>
    <property type="evidence" value="ECO:0007669"/>
    <property type="project" value="UniProtKB-SubCell"/>
</dbReference>
<dbReference type="PANTHER" id="PTHR21622:SF7">
    <property type="entry name" value="AU015836 PROTEIN"/>
    <property type="match status" value="1"/>
</dbReference>
<dbReference type="GO" id="GO:0015035">
    <property type="term" value="F:protein-disulfide reductase activity"/>
    <property type="evidence" value="ECO:0007669"/>
    <property type="project" value="InterPro"/>
</dbReference>
<feature type="compositionally biased region" description="Polar residues" evidence="3">
    <location>
        <begin position="24"/>
        <end position="37"/>
    </location>
</feature>
<reference evidence="4" key="2">
    <citation type="submission" date="2025-08" db="UniProtKB">
        <authorList>
            <consortium name="Ensembl"/>
        </authorList>
    </citation>
    <scope>IDENTIFICATION</scope>
</reference>
<sequence length="152" mass="17680">MAYCRQEGKDQIVFVTRDDHEGPSNESNAEPVVGNSNDPYEEYGLIMPNGEINWNCPCLGATASSPCEEYFKSAFCFHYSPEELEESDCIDEFQAMQECMQKYPDVYAHEGENEDNDDFYEEDEDDQEDEEEEEDEYYEMHTSDQDKGEHVL</sequence>
<dbReference type="Ensembl" id="ENSPEMT00000018245.2">
    <property type="protein sequence ID" value="ENSPEMP00000013986.2"/>
    <property type="gene ID" value="ENSPEMG00000013909.2"/>
</dbReference>
<evidence type="ECO:0000313" key="5">
    <source>
        <dbReference type="Proteomes" id="UP000694547"/>
    </source>
</evidence>
<evidence type="ECO:0000256" key="3">
    <source>
        <dbReference type="SAM" id="MobiDB-lite"/>
    </source>
</evidence>
<proteinExistence type="predicted"/>
<dbReference type="Gene3D" id="1.10.287.2900">
    <property type="match status" value="1"/>
</dbReference>
<evidence type="ECO:0000313" key="4">
    <source>
        <dbReference type="Ensembl" id="ENSPEMP00000013986.2"/>
    </source>
</evidence>
<feature type="compositionally biased region" description="Acidic residues" evidence="3">
    <location>
        <begin position="112"/>
        <end position="137"/>
    </location>
</feature>
<dbReference type="InterPro" id="IPR039289">
    <property type="entry name" value="CHCHD4"/>
</dbReference>
<dbReference type="AlphaFoldDB" id="A0A8C8TR80"/>
<keyword evidence="2" id="KW-1015">Disulfide bond</keyword>
<dbReference type="Proteomes" id="UP000694547">
    <property type="component" value="Chromosome X"/>
</dbReference>
<accession>A0A8C8TR80</accession>
<feature type="compositionally biased region" description="Basic and acidic residues" evidence="3">
    <location>
        <begin position="138"/>
        <end position="152"/>
    </location>
</feature>
<dbReference type="PANTHER" id="PTHR21622">
    <property type="entry name" value="COILED-COIL-HELIX-COILED-COIL-HELIX DOMAIN CONTAINING 4"/>
    <property type="match status" value="1"/>
</dbReference>
<dbReference type="GeneTree" id="ENSGT00390000013132"/>
<reference evidence="4" key="3">
    <citation type="submission" date="2025-09" db="UniProtKB">
        <authorList>
            <consortium name="Ensembl"/>
        </authorList>
    </citation>
    <scope>IDENTIFICATION</scope>
</reference>
<evidence type="ECO:0000256" key="2">
    <source>
        <dbReference type="ARBA" id="ARBA00023157"/>
    </source>
</evidence>
<dbReference type="GO" id="GO:0045041">
    <property type="term" value="P:protein import into mitochondrial intermembrane space"/>
    <property type="evidence" value="ECO:0007669"/>
    <property type="project" value="InterPro"/>
</dbReference>
<organism evidence="4 5">
    <name type="scientific">Peromyscus maniculatus bairdii</name>
    <name type="common">Prairie deer mouse</name>
    <dbReference type="NCBI Taxonomy" id="230844"/>
    <lineage>
        <taxon>Eukaryota</taxon>
        <taxon>Metazoa</taxon>
        <taxon>Chordata</taxon>
        <taxon>Craniata</taxon>
        <taxon>Vertebrata</taxon>
        <taxon>Euteleostomi</taxon>
        <taxon>Mammalia</taxon>
        <taxon>Eutheria</taxon>
        <taxon>Euarchontoglires</taxon>
        <taxon>Glires</taxon>
        <taxon>Rodentia</taxon>
        <taxon>Myomorpha</taxon>
        <taxon>Muroidea</taxon>
        <taxon>Cricetidae</taxon>
        <taxon>Neotominae</taxon>
        <taxon>Peromyscus</taxon>
    </lineage>
</organism>
<comment type="subcellular location">
    <subcellularLocation>
        <location evidence="1">Mitochondrion intermembrane space</location>
    </subcellularLocation>
</comment>
<evidence type="ECO:0000256" key="1">
    <source>
        <dbReference type="ARBA" id="ARBA00004569"/>
    </source>
</evidence>
<feature type="region of interest" description="Disordered" evidence="3">
    <location>
        <begin position="17"/>
        <end position="37"/>
    </location>
</feature>
<protein>
    <recommendedName>
        <fullName evidence="6">Mitochondrial intermembrane space import and assembly protein 40</fullName>
    </recommendedName>
</protein>
<name>A0A8C8TR80_PERMB</name>
<keyword evidence="5" id="KW-1185">Reference proteome</keyword>
<evidence type="ECO:0008006" key="6">
    <source>
        <dbReference type="Google" id="ProtNLM"/>
    </source>
</evidence>
<reference evidence="4 5" key="1">
    <citation type="submission" date="2018-10" db="EMBL/GenBank/DDBJ databases">
        <title>Improved assembly of the deer mouse Peromyscus maniculatus genome.</title>
        <authorList>
            <person name="Lassance J.-M."/>
            <person name="Hoekstra H.E."/>
        </authorList>
    </citation>
    <scope>NUCLEOTIDE SEQUENCE [LARGE SCALE GENOMIC DNA]</scope>
</reference>